<dbReference type="Proteomes" id="UP000887565">
    <property type="component" value="Unplaced"/>
</dbReference>
<proteinExistence type="predicted"/>
<evidence type="ECO:0000313" key="1">
    <source>
        <dbReference type="Proteomes" id="UP000887565"/>
    </source>
</evidence>
<keyword evidence="1" id="KW-1185">Reference proteome</keyword>
<dbReference type="WBParaSite" id="nRc.2.0.1.t46441-RA">
    <property type="protein sequence ID" value="nRc.2.0.1.t46441-RA"/>
    <property type="gene ID" value="nRc.2.0.1.g46441"/>
</dbReference>
<sequence>MSKKLEFNINFFLAIRPYEIDIREDEDDIGNKKLKNSNFINAQILYYVIFFEKWCKMAVKSNN</sequence>
<name>A0A915L9L4_ROMCU</name>
<dbReference type="AlphaFoldDB" id="A0A915L9L4"/>
<organism evidence="1 2">
    <name type="scientific">Romanomermis culicivorax</name>
    <name type="common">Nematode worm</name>
    <dbReference type="NCBI Taxonomy" id="13658"/>
    <lineage>
        <taxon>Eukaryota</taxon>
        <taxon>Metazoa</taxon>
        <taxon>Ecdysozoa</taxon>
        <taxon>Nematoda</taxon>
        <taxon>Enoplea</taxon>
        <taxon>Dorylaimia</taxon>
        <taxon>Mermithida</taxon>
        <taxon>Mermithoidea</taxon>
        <taxon>Mermithidae</taxon>
        <taxon>Romanomermis</taxon>
    </lineage>
</organism>
<accession>A0A915L9L4</accession>
<evidence type="ECO:0000313" key="2">
    <source>
        <dbReference type="WBParaSite" id="nRc.2.0.1.t46441-RA"/>
    </source>
</evidence>
<reference evidence="2" key="1">
    <citation type="submission" date="2022-11" db="UniProtKB">
        <authorList>
            <consortium name="WormBaseParasite"/>
        </authorList>
    </citation>
    <scope>IDENTIFICATION</scope>
</reference>
<protein>
    <submittedName>
        <fullName evidence="2">Uncharacterized protein</fullName>
    </submittedName>
</protein>